<keyword evidence="3" id="KW-0813">Transport</keyword>
<dbReference type="SUPFAM" id="SSF53807">
    <property type="entry name" value="Helical backbone' metal receptor"/>
    <property type="match status" value="1"/>
</dbReference>
<evidence type="ECO:0000313" key="7">
    <source>
        <dbReference type="EMBL" id="GLK57361.1"/>
    </source>
</evidence>
<comment type="subcellular location">
    <subcellularLocation>
        <location evidence="1">Cell envelope</location>
    </subcellularLocation>
</comment>
<dbReference type="RefSeq" id="WP_210341598.1">
    <property type="nucleotide sequence ID" value="NZ_JAFBCY010000005.1"/>
</dbReference>
<dbReference type="AlphaFoldDB" id="A0A9W6IVI0"/>
<comment type="similarity">
    <text evidence="2">Belongs to the bacterial solute-binding protein 8 family.</text>
</comment>
<evidence type="ECO:0000259" key="6">
    <source>
        <dbReference type="PROSITE" id="PS50983"/>
    </source>
</evidence>
<dbReference type="PRINTS" id="PR01715">
    <property type="entry name" value="FERRIBNDNGPP"/>
</dbReference>
<evidence type="ECO:0000256" key="4">
    <source>
        <dbReference type="ARBA" id="ARBA00022496"/>
    </source>
</evidence>
<reference evidence="7" key="1">
    <citation type="journal article" date="2014" name="Int. J. Syst. Evol. Microbiol.">
        <title>Complete genome sequence of Corynebacterium casei LMG S-19264T (=DSM 44701T), isolated from a smear-ripened cheese.</title>
        <authorList>
            <consortium name="US DOE Joint Genome Institute (JGI-PGF)"/>
            <person name="Walter F."/>
            <person name="Albersmeier A."/>
            <person name="Kalinowski J."/>
            <person name="Ruckert C."/>
        </authorList>
    </citation>
    <scope>NUCLEOTIDE SEQUENCE</scope>
    <source>
        <strain evidence="7">VKM B-1606</strain>
    </source>
</reference>
<keyword evidence="4" id="KW-0406">Ion transport</keyword>
<evidence type="ECO:0000256" key="5">
    <source>
        <dbReference type="ARBA" id="ARBA00022729"/>
    </source>
</evidence>
<protein>
    <submittedName>
        <fullName evidence="7">ABC transporter substrate-binding protein</fullName>
    </submittedName>
</protein>
<gene>
    <name evidence="7" type="ORF">GCM10008170_33810</name>
</gene>
<keyword evidence="5" id="KW-0732">Signal</keyword>
<dbReference type="PANTHER" id="PTHR30532">
    <property type="entry name" value="IRON III DICITRATE-BINDING PERIPLASMIC PROTEIN"/>
    <property type="match status" value="1"/>
</dbReference>
<dbReference type="Proteomes" id="UP001143400">
    <property type="component" value="Unassembled WGS sequence"/>
</dbReference>
<dbReference type="InterPro" id="IPR002491">
    <property type="entry name" value="ABC_transptr_periplasmic_BD"/>
</dbReference>
<evidence type="ECO:0000313" key="8">
    <source>
        <dbReference type="Proteomes" id="UP001143400"/>
    </source>
</evidence>
<dbReference type="PANTHER" id="PTHR30532:SF1">
    <property type="entry name" value="IRON(3+)-HYDROXAMATE-BINDING PROTEIN FHUD"/>
    <property type="match status" value="1"/>
</dbReference>
<dbReference type="GO" id="GO:0030288">
    <property type="term" value="C:outer membrane-bounded periplasmic space"/>
    <property type="evidence" value="ECO:0007669"/>
    <property type="project" value="TreeGrafter"/>
</dbReference>
<dbReference type="CDD" id="cd01146">
    <property type="entry name" value="FhuD"/>
    <property type="match status" value="1"/>
</dbReference>
<proteinExistence type="inferred from homology"/>
<dbReference type="Pfam" id="PF01497">
    <property type="entry name" value="Peripla_BP_2"/>
    <property type="match status" value="1"/>
</dbReference>
<dbReference type="InterPro" id="IPR051313">
    <property type="entry name" value="Bact_iron-sidero_bind"/>
</dbReference>
<name>A0A9W6IVI0_9HYPH</name>
<dbReference type="EMBL" id="BSFF01000009">
    <property type="protein sequence ID" value="GLK57361.1"/>
    <property type="molecule type" value="Genomic_DNA"/>
</dbReference>
<dbReference type="PROSITE" id="PS50983">
    <property type="entry name" value="FE_B12_PBP"/>
    <property type="match status" value="1"/>
</dbReference>
<comment type="caution">
    <text evidence="7">The sequence shown here is derived from an EMBL/GenBank/DDBJ whole genome shotgun (WGS) entry which is preliminary data.</text>
</comment>
<keyword evidence="4" id="KW-0408">Iron</keyword>
<dbReference type="GO" id="GO:1901678">
    <property type="term" value="P:iron coordination entity transport"/>
    <property type="evidence" value="ECO:0007669"/>
    <property type="project" value="UniProtKB-ARBA"/>
</dbReference>
<evidence type="ECO:0000256" key="2">
    <source>
        <dbReference type="ARBA" id="ARBA00008814"/>
    </source>
</evidence>
<reference evidence="7" key="2">
    <citation type="submission" date="2023-01" db="EMBL/GenBank/DDBJ databases">
        <authorList>
            <person name="Sun Q."/>
            <person name="Evtushenko L."/>
        </authorList>
    </citation>
    <scope>NUCLEOTIDE SEQUENCE</scope>
    <source>
        <strain evidence="7">VKM B-1606</strain>
    </source>
</reference>
<evidence type="ECO:0000256" key="1">
    <source>
        <dbReference type="ARBA" id="ARBA00004196"/>
    </source>
</evidence>
<evidence type="ECO:0000256" key="3">
    <source>
        <dbReference type="ARBA" id="ARBA00022448"/>
    </source>
</evidence>
<keyword evidence="4" id="KW-0410">Iron transport</keyword>
<sequence>MAVLAAPAVARGQAVAPPQRVASLDYAIAQTLIEIGRPPIALAGADGWDKWCVEPALPAGLVNLGTAREINLEILQQLKPDLILSTPYLERIKPKLERIARVETLPVHATGSSPWPHLVEATRRLGDLLGARDEAEAFLARTDATLAGYRDRVAPFRDRPVLPVFFQTARTAWVFGRNSLYNDGLVRLGLVNGWPRQPNAWGFSQVGLEALAEAREARLIAFEPVPADALALLRDSPIWQAVGFAEPGRTIRLAPTLAFGSLPVLTRFGRLLAEAADRA</sequence>
<feature type="domain" description="Fe/B12 periplasmic-binding" evidence="6">
    <location>
        <begin position="20"/>
        <end position="279"/>
    </location>
</feature>
<organism evidence="7 8">
    <name type="scientific">Methylopila capsulata</name>
    <dbReference type="NCBI Taxonomy" id="61654"/>
    <lineage>
        <taxon>Bacteria</taxon>
        <taxon>Pseudomonadati</taxon>
        <taxon>Pseudomonadota</taxon>
        <taxon>Alphaproteobacteria</taxon>
        <taxon>Hyphomicrobiales</taxon>
        <taxon>Methylopilaceae</taxon>
        <taxon>Methylopila</taxon>
    </lineage>
</organism>
<accession>A0A9W6IVI0</accession>
<dbReference type="Gene3D" id="3.40.50.1980">
    <property type="entry name" value="Nitrogenase molybdenum iron protein domain"/>
    <property type="match status" value="2"/>
</dbReference>